<dbReference type="EMBL" id="FQVN01000006">
    <property type="protein sequence ID" value="SHG02822.1"/>
    <property type="molecule type" value="Genomic_DNA"/>
</dbReference>
<keyword evidence="3" id="KW-0378">Hydrolase</keyword>
<gene>
    <name evidence="3" type="ORF">SAMN05444320_106112</name>
</gene>
<feature type="region of interest" description="Disordered" evidence="1">
    <location>
        <begin position="122"/>
        <end position="174"/>
    </location>
</feature>
<proteinExistence type="predicted"/>
<dbReference type="GO" id="GO:0004519">
    <property type="term" value="F:endonuclease activity"/>
    <property type="evidence" value="ECO:0007669"/>
    <property type="project" value="UniProtKB-KW"/>
</dbReference>
<keyword evidence="3" id="KW-0540">Nuclease</keyword>
<dbReference type="InterPro" id="IPR011335">
    <property type="entry name" value="Restrct_endonuc-II-like"/>
</dbReference>
<dbReference type="Pfam" id="PF05685">
    <property type="entry name" value="Uma2"/>
    <property type="match status" value="1"/>
</dbReference>
<evidence type="ECO:0000259" key="2">
    <source>
        <dbReference type="Pfam" id="PF05685"/>
    </source>
</evidence>
<reference evidence="3 4" key="1">
    <citation type="submission" date="2016-11" db="EMBL/GenBank/DDBJ databases">
        <authorList>
            <person name="Jaros S."/>
            <person name="Januszkiewicz K."/>
            <person name="Wedrychowicz H."/>
        </authorList>
    </citation>
    <scope>NUCLEOTIDE SEQUENCE [LARGE SCALE GENOMIC DNA]</scope>
    <source>
        <strain evidence="3 4">DSM 44523</strain>
    </source>
</reference>
<organism evidence="3 4">
    <name type="scientific">Streptoalloteichus hindustanus</name>
    <dbReference type="NCBI Taxonomy" id="2017"/>
    <lineage>
        <taxon>Bacteria</taxon>
        <taxon>Bacillati</taxon>
        <taxon>Actinomycetota</taxon>
        <taxon>Actinomycetes</taxon>
        <taxon>Pseudonocardiales</taxon>
        <taxon>Pseudonocardiaceae</taxon>
        <taxon>Streptoalloteichus</taxon>
    </lineage>
</organism>
<keyword evidence="3" id="KW-0255">Endonuclease</keyword>
<dbReference type="AlphaFoldDB" id="A0A1M5GH37"/>
<sequence length="174" mass="19239">MSAAPHDPLGPFTVEDWLRLDPRPGGSRIELIFGKFCVSPPPAMHHQYVGDVLRTVLTNALRRAGRTDLHAVTAIGVELSTEQRNAFVPGIAVIDTKPVGGSLRPENPLLAVEIWSPGNRRREREDKRLATPKRACPTSGRCTRTESRKRRPLSPTVWSAADTSRTPRPIREPA</sequence>
<dbReference type="Gene3D" id="3.90.1570.10">
    <property type="entry name" value="tt1808, chain A"/>
    <property type="match status" value="1"/>
</dbReference>
<accession>A0A1M5GH37</accession>
<evidence type="ECO:0000313" key="4">
    <source>
        <dbReference type="Proteomes" id="UP000184501"/>
    </source>
</evidence>
<dbReference type="OrthoDB" id="9799703at2"/>
<protein>
    <submittedName>
        <fullName evidence="3">Putative restriction endonuclease</fullName>
    </submittedName>
</protein>
<dbReference type="InterPro" id="IPR008538">
    <property type="entry name" value="Uma2"/>
</dbReference>
<dbReference type="InterPro" id="IPR012296">
    <property type="entry name" value="Nuclease_put_TT1808"/>
</dbReference>
<dbReference type="CDD" id="cd06260">
    <property type="entry name" value="DUF820-like"/>
    <property type="match status" value="1"/>
</dbReference>
<dbReference type="Proteomes" id="UP000184501">
    <property type="component" value="Unassembled WGS sequence"/>
</dbReference>
<keyword evidence="4" id="KW-1185">Reference proteome</keyword>
<name>A0A1M5GH37_STRHI</name>
<dbReference type="SUPFAM" id="SSF52980">
    <property type="entry name" value="Restriction endonuclease-like"/>
    <property type="match status" value="1"/>
</dbReference>
<evidence type="ECO:0000313" key="3">
    <source>
        <dbReference type="EMBL" id="SHG02822.1"/>
    </source>
</evidence>
<feature type="domain" description="Putative restriction endonuclease" evidence="2">
    <location>
        <begin position="15"/>
        <end position="128"/>
    </location>
</feature>
<evidence type="ECO:0000256" key="1">
    <source>
        <dbReference type="SAM" id="MobiDB-lite"/>
    </source>
</evidence>